<dbReference type="EMBL" id="CALNXK010000002">
    <property type="protein sequence ID" value="CAH3033702.1"/>
    <property type="molecule type" value="Genomic_DNA"/>
</dbReference>
<evidence type="ECO:0000313" key="2">
    <source>
        <dbReference type="Proteomes" id="UP001159405"/>
    </source>
</evidence>
<organism evidence="1 2">
    <name type="scientific">Porites lobata</name>
    <dbReference type="NCBI Taxonomy" id="104759"/>
    <lineage>
        <taxon>Eukaryota</taxon>
        <taxon>Metazoa</taxon>
        <taxon>Cnidaria</taxon>
        <taxon>Anthozoa</taxon>
        <taxon>Hexacorallia</taxon>
        <taxon>Scleractinia</taxon>
        <taxon>Fungiina</taxon>
        <taxon>Poritidae</taxon>
        <taxon>Porites</taxon>
    </lineage>
</organism>
<protein>
    <submittedName>
        <fullName evidence="1">Uncharacterized protein</fullName>
    </submittedName>
</protein>
<gene>
    <name evidence="1" type="ORF">PLOB_00016019</name>
</gene>
<reference evidence="1 2" key="1">
    <citation type="submission" date="2022-05" db="EMBL/GenBank/DDBJ databases">
        <authorList>
            <consortium name="Genoscope - CEA"/>
            <person name="William W."/>
        </authorList>
    </citation>
    <scope>NUCLEOTIDE SEQUENCE [LARGE SCALE GENOMIC DNA]</scope>
</reference>
<dbReference type="Proteomes" id="UP001159405">
    <property type="component" value="Unassembled WGS sequence"/>
</dbReference>
<proteinExistence type="predicted"/>
<comment type="caution">
    <text evidence="1">The sequence shown here is derived from an EMBL/GenBank/DDBJ whole genome shotgun (WGS) entry which is preliminary data.</text>
</comment>
<accession>A0ABN8MQL5</accession>
<sequence>MLLSAGARPKRKSKKVLDPDFQCELPLSAFLHDDINIKEQSNPATYDQSTKQSTLSSKPKCAAALSASSSPITIDDTASSALSFDQQLQLVQLKKDKLELELKVLSISCQEPPPDNTLADRSLQDAAETTKPQCNKPNIDWPQDFVPSIQGEYDKIELPEFISVFLIMIKSYDTASKDAMLAHLELLTIKAISYSWVGVRAFHKFITKQVKQHRFWIGKILSLFRIRPPLFSAIQIYVLRTNAQPRTLGYLLTLPPLAIIHKRLNPLLPRLVELGIIPAFATVISK</sequence>
<keyword evidence="2" id="KW-1185">Reference proteome</keyword>
<name>A0ABN8MQL5_9CNID</name>
<evidence type="ECO:0000313" key="1">
    <source>
        <dbReference type="EMBL" id="CAH3033702.1"/>
    </source>
</evidence>